<name>A0ACC6QGQ0_9ACTN</name>
<keyword evidence="2" id="KW-1185">Reference proteome</keyword>
<evidence type="ECO:0000313" key="2">
    <source>
        <dbReference type="Proteomes" id="UP001375539"/>
    </source>
</evidence>
<protein>
    <submittedName>
        <fullName evidence="1">MFS transporter</fullName>
    </submittedName>
</protein>
<dbReference type="EMBL" id="JBBKAI010000002">
    <property type="protein sequence ID" value="MEJ8657423.1"/>
    <property type="molecule type" value="Genomic_DNA"/>
</dbReference>
<dbReference type="Proteomes" id="UP001375539">
    <property type="component" value="Unassembled WGS sequence"/>
</dbReference>
<evidence type="ECO:0000313" key="1">
    <source>
        <dbReference type="EMBL" id="MEJ8657423.1"/>
    </source>
</evidence>
<accession>A0ACC6QGQ0</accession>
<proteinExistence type="predicted"/>
<gene>
    <name evidence="1" type="ORF">WKI58_12955</name>
</gene>
<reference evidence="1" key="1">
    <citation type="submission" date="2024-03" db="EMBL/GenBank/DDBJ databases">
        <title>Novel Streptomyces species of biotechnological and ecological value are a feature of Machair soil.</title>
        <authorList>
            <person name="Prole J.R."/>
            <person name="Goodfellow M."/>
            <person name="Allenby N."/>
            <person name="Ward A.C."/>
        </authorList>
    </citation>
    <scope>NUCLEOTIDE SEQUENCE</scope>
    <source>
        <strain evidence="1">MS1.AVA.4</strain>
    </source>
</reference>
<comment type="caution">
    <text evidence="1">The sequence shown here is derived from an EMBL/GenBank/DDBJ whole genome shotgun (WGS) entry which is preliminary data.</text>
</comment>
<organism evidence="1 2">
    <name type="scientific">Streptomyces pratisoli</name>
    <dbReference type="NCBI Taxonomy" id="3139917"/>
    <lineage>
        <taxon>Bacteria</taxon>
        <taxon>Bacillati</taxon>
        <taxon>Actinomycetota</taxon>
        <taxon>Actinomycetes</taxon>
        <taxon>Kitasatosporales</taxon>
        <taxon>Streptomycetaceae</taxon>
        <taxon>Streptomyces</taxon>
    </lineage>
</organism>
<sequence>MLSSAAAPSRLWTRNFSLYFTARIVSMLGDAMVPVALSVAMLSLGYGVSGVGFALAAWMGAFALFVVFGGVLADRFHPRPLMIGSDAARCLIQGGLAAYLWFGHPPLWFIIVGAALRGIATAMFQPGVSGLVPQVAADPQKANAVVRLSEGISAMAGPAIAGMLVATTSAASAFALNAATYAVSGICLVALRLPRYEVDRSASTLVNLRTGWDEFRSRSWLWGVILIWWVLGVFVWGPVTPLGAASVIAAHGNAAFGFAEGAFGAGCVLGALAAYRIRPARPLFGGGLAMFLFPLMPLAAALVPSLPLIMLGYAVSGVGWAFWSVQWATTVQTQIPEDRLNRVAAYEIGGSILAVPFGYAIAGPAGTFFGIHRLLLVAALVGLCCAVALVAAPPIRRLRRAPAAVRSARVDDGGERRPAAARDDRCAAVRDLGAADGDA</sequence>